<dbReference type="GO" id="GO:0030313">
    <property type="term" value="C:cell envelope"/>
    <property type="evidence" value="ECO:0007669"/>
    <property type="project" value="UniProtKB-SubCell"/>
</dbReference>
<evidence type="ECO:0000313" key="4">
    <source>
        <dbReference type="EMBL" id="MBB3089251.1"/>
    </source>
</evidence>
<evidence type="ECO:0000256" key="1">
    <source>
        <dbReference type="ARBA" id="ARBA00004196"/>
    </source>
</evidence>
<dbReference type="AlphaFoldDB" id="A0A7W5A3Z1"/>
<dbReference type="InterPro" id="IPR029046">
    <property type="entry name" value="LolA/LolB/LppX"/>
</dbReference>
<dbReference type="Pfam" id="PF07161">
    <property type="entry name" value="LppX_LprAFG"/>
    <property type="match status" value="1"/>
</dbReference>
<proteinExistence type="inferred from homology"/>
<dbReference type="EMBL" id="JACHXG010000004">
    <property type="protein sequence ID" value="MBB3089251.1"/>
    <property type="molecule type" value="Genomic_DNA"/>
</dbReference>
<comment type="caution">
    <text evidence="4">The sequence shown here is derived from an EMBL/GenBank/DDBJ whole genome shotgun (WGS) entry which is preliminary data.</text>
</comment>
<accession>A0A7W5A3Z1</accession>
<sequence>MLSTLLGRNLPRLAFTLVALLAALLVMTSCGDEDPAKGRTPLQVLAAAQKHLDETSGINFSIASDDLPEGITTLKAATGTLTRQPAFEGTLTVPVMGTEAQVEVVSVDGVVYAKLPFTTSFQELDPAEYGVPDPAALIAPETGISSLLSATQDVKVGKSVRGGADNDEILSTYTGTLPDTAVKKILAGASGDFDVTYIINDADELTEATIKGHFSGEDEAVYSYTIDVTEYGVDKEIAKP</sequence>
<dbReference type="RefSeq" id="WP_183545114.1">
    <property type="nucleotide sequence ID" value="NZ_BMQT01000002.1"/>
</dbReference>
<evidence type="ECO:0000256" key="3">
    <source>
        <dbReference type="ARBA" id="ARBA00022475"/>
    </source>
</evidence>
<comment type="subcellular location">
    <subcellularLocation>
        <location evidence="1">Cell envelope</location>
    </subcellularLocation>
</comment>
<evidence type="ECO:0000256" key="2">
    <source>
        <dbReference type="ARBA" id="ARBA00009194"/>
    </source>
</evidence>
<name>A0A7W5A3Z1_9ACTN</name>
<keyword evidence="3" id="KW-0472">Membrane</keyword>
<keyword evidence="4" id="KW-0449">Lipoprotein</keyword>
<keyword evidence="3" id="KW-1003">Cell membrane</keyword>
<gene>
    <name evidence="4" type="ORF">FHS12_002197</name>
</gene>
<keyword evidence="5" id="KW-1185">Reference proteome</keyword>
<reference evidence="4 5" key="1">
    <citation type="submission" date="2020-08" db="EMBL/GenBank/DDBJ databases">
        <title>Genomic Encyclopedia of Type Strains, Phase III (KMG-III): the genomes of soil and plant-associated and newly described type strains.</title>
        <authorList>
            <person name="Whitman W."/>
        </authorList>
    </citation>
    <scope>NUCLEOTIDE SEQUENCE [LARGE SCALE GENOMIC DNA]</scope>
    <source>
        <strain evidence="4 5">CECT 3302</strain>
    </source>
</reference>
<dbReference type="Proteomes" id="UP000577707">
    <property type="component" value="Unassembled WGS sequence"/>
</dbReference>
<dbReference type="Gene3D" id="2.50.20.20">
    <property type="match status" value="1"/>
</dbReference>
<protein>
    <submittedName>
        <fullName evidence="4">Lipoprotein LprG</fullName>
    </submittedName>
</protein>
<dbReference type="InterPro" id="IPR009830">
    <property type="entry name" value="LppX/LprAFG"/>
</dbReference>
<organism evidence="4 5">
    <name type="scientific">Nocardioides albus</name>
    <dbReference type="NCBI Taxonomy" id="1841"/>
    <lineage>
        <taxon>Bacteria</taxon>
        <taxon>Bacillati</taxon>
        <taxon>Actinomycetota</taxon>
        <taxon>Actinomycetes</taxon>
        <taxon>Propionibacteriales</taxon>
        <taxon>Nocardioidaceae</taxon>
        <taxon>Nocardioides</taxon>
    </lineage>
</organism>
<dbReference type="CDD" id="cd16334">
    <property type="entry name" value="LppX-like"/>
    <property type="match status" value="1"/>
</dbReference>
<comment type="similarity">
    <text evidence="2">Belongs to the LppX/LprAFG lipoprotein family.</text>
</comment>
<dbReference type="SUPFAM" id="SSF89392">
    <property type="entry name" value="Prokaryotic lipoproteins and lipoprotein localization factors"/>
    <property type="match status" value="1"/>
</dbReference>
<evidence type="ECO:0000313" key="5">
    <source>
        <dbReference type="Proteomes" id="UP000577707"/>
    </source>
</evidence>